<comment type="caution">
    <text evidence="2">The sequence shown here is derived from an EMBL/GenBank/DDBJ whole genome shotgun (WGS) entry which is preliminary data.</text>
</comment>
<evidence type="ECO:0000313" key="2">
    <source>
        <dbReference type="EMBL" id="KAH9294398.1"/>
    </source>
</evidence>
<protein>
    <submittedName>
        <fullName evidence="2">Uncharacterized protein</fullName>
    </submittedName>
</protein>
<organism evidence="2 3">
    <name type="scientific">Taxus chinensis</name>
    <name type="common">Chinese yew</name>
    <name type="synonym">Taxus wallichiana var. chinensis</name>
    <dbReference type="NCBI Taxonomy" id="29808"/>
    <lineage>
        <taxon>Eukaryota</taxon>
        <taxon>Viridiplantae</taxon>
        <taxon>Streptophyta</taxon>
        <taxon>Embryophyta</taxon>
        <taxon>Tracheophyta</taxon>
        <taxon>Spermatophyta</taxon>
        <taxon>Pinopsida</taxon>
        <taxon>Pinidae</taxon>
        <taxon>Conifers II</taxon>
        <taxon>Cupressales</taxon>
        <taxon>Taxaceae</taxon>
        <taxon>Taxus</taxon>
    </lineage>
</organism>
<dbReference type="Proteomes" id="UP000824469">
    <property type="component" value="Unassembled WGS sequence"/>
</dbReference>
<feature type="non-terminal residue" evidence="2">
    <location>
        <position position="69"/>
    </location>
</feature>
<dbReference type="AlphaFoldDB" id="A0AA38F9L0"/>
<keyword evidence="3" id="KW-1185">Reference proteome</keyword>
<feature type="non-terminal residue" evidence="2">
    <location>
        <position position="1"/>
    </location>
</feature>
<feature type="compositionally biased region" description="Polar residues" evidence="1">
    <location>
        <begin position="36"/>
        <end position="47"/>
    </location>
</feature>
<accession>A0AA38F9L0</accession>
<evidence type="ECO:0000313" key="3">
    <source>
        <dbReference type="Proteomes" id="UP000824469"/>
    </source>
</evidence>
<gene>
    <name evidence="2" type="ORF">KI387_040399</name>
</gene>
<reference evidence="2 3" key="1">
    <citation type="journal article" date="2021" name="Nat. Plants">
        <title>The Taxus genome provides insights into paclitaxel biosynthesis.</title>
        <authorList>
            <person name="Xiong X."/>
            <person name="Gou J."/>
            <person name="Liao Q."/>
            <person name="Li Y."/>
            <person name="Zhou Q."/>
            <person name="Bi G."/>
            <person name="Li C."/>
            <person name="Du R."/>
            <person name="Wang X."/>
            <person name="Sun T."/>
            <person name="Guo L."/>
            <person name="Liang H."/>
            <person name="Lu P."/>
            <person name="Wu Y."/>
            <person name="Zhang Z."/>
            <person name="Ro D.K."/>
            <person name="Shang Y."/>
            <person name="Huang S."/>
            <person name="Yan J."/>
        </authorList>
    </citation>
    <scope>NUCLEOTIDE SEQUENCE [LARGE SCALE GENOMIC DNA]</scope>
    <source>
        <strain evidence="2">Ta-2019</strain>
    </source>
</reference>
<dbReference type="EMBL" id="JAHRHJ020000151">
    <property type="protein sequence ID" value="KAH9294398.1"/>
    <property type="molecule type" value="Genomic_DNA"/>
</dbReference>
<evidence type="ECO:0000256" key="1">
    <source>
        <dbReference type="SAM" id="MobiDB-lite"/>
    </source>
</evidence>
<sequence>IETPTVCSCPWLLSPGSKPPPWFHMPGSVPFPESPPSHSIGNPTDTSEIPKIPVGDKDFAKFLDANPSA</sequence>
<name>A0AA38F9L0_TAXCH</name>
<feature type="region of interest" description="Disordered" evidence="1">
    <location>
        <begin position="24"/>
        <end position="54"/>
    </location>
</feature>
<proteinExistence type="predicted"/>